<dbReference type="CDD" id="cd07505">
    <property type="entry name" value="HAD_BPGM-like"/>
    <property type="match status" value="1"/>
</dbReference>
<dbReference type="EMBL" id="JAUQUB010000001">
    <property type="protein sequence ID" value="MDO7881882.1"/>
    <property type="molecule type" value="Genomic_DNA"/>
</dbReference>
<dbReference type="SUPFAM" id="SSF56784">
    <property type="entry name" value="HAD-like"/>
    <property type="match status" value="1"/>
</dbReference>
<sequence>MIGHPPRIELRLSVVTPPHPPAAVFWDMDGTLVDTEPYWIAAETALIEEFGGSWTHEEAMQLVGSGLFHSARIIQAKGVTLSETEIIDRLTDRVLEQLVEKGVPWRPGARELLVALREQGIPTGLVTMSIGRMAHHVADQLGFVGFDAVVSGDDVTHSKPHPEPYLRAAELLGVDPARSVALEDSPPGVSSAAAAGMVAIGVPFLIDLSDAPAHHLWDTLAGRTVADLSAVVGAP</sequence>
<dbReference type="Pfam" id="PF13419">
    <property type="entry name" value="HAD_2"/>
    <property type="match status" value="1"/>
</dbReference>
<evidence type="ECO:0000313" key="1">
    <source>
        <dbReference type="EMBL" id="MDO7881882.1"/>
    </source>
</evidence>
<dbReference type="InterPro" id="IPR023214">
    <property type="entry name" value="HAD_sf"/>
</dbReference>
<dbReference type="SFLD" id="SFLDG01129">
    <property type="entry name" value="C1.5:_HAD__Beta-PGM__Phosphata"/>
    <property type="match status" value="1"/>
</dbReference>
<name>A0ABT9BLJ0_9MICO</name>
<gene>
    <name evidence="1" type="ORF">Q5716_06530</name>
</gene>
<dbReference type="PANTHER" id="PTHR18901">
    <property type="entry name" value="2-DEOXYGLUCOSE-6-PHOSPHATE PHOSPHATASE 2"/>
    <property type="match status" value="1"/>
</dbReference>
<dbReference type="SFLD" id="SFLDS00003">
    <property type="entry name" value="Haloacid_Dehalogenase"/>
    <property type="match status" value="1"/>
</dbReference>
<dbReference type="RefSeq" id="WP_305002275.1">
    <property type="nucleotide sequence ID" value="NZ_JAUQUB010000001.1"/>
</dbReference>
<accession>A0ABT9BLJ0</accession>
<dbReference type="PANTHER" id="PTHR18901:SF38">
    <property type="entry name" value="PSEUDOURIDINE-5'-PHOSPHATASE"/>
    <property type="match status" value="1"/>
</dbReference>
<organism evidence="1 2">
    <name type="scientific">Antiquaquibacter soli</name>
    <dbReference type="NCBI Taxonomy" id="3064523"/>
    <lineage>
        <taxon>Bacteria</taxon>
        <taxon>Bacillati</taxon>
        <taxon>Actinomycetota</taxon>
        <taxon>Actinomycetes</taxon>
        <taxon>Micrococcales</taxon>
        <taxon>Microbacteriaceae</taxon>
        <taxon>Antiquaquibacter</taxon>
    </lineage>
</organism>
<dbReference type="InterPro" id="IPR041492">
    <property type="entry name" value="HAD_2"/>
</dbReference>
<proteinExistence type="predicted"/>
<dbReference type="Gene3D" id="1.10.150.240">
    <property type="entry name" value="Putative phosphatase, domain 2"/>
    <property type="match status" value="1"/>
</dbReference>
<dbReference type="InterPro" id="IPR006439">
    <property type="entry name" value="HAD-SF_hydro_IA"/>
</dbReference>
<dbReference type="Proteomes" id="UP001241072">
    <property type="component" value="Unassembled WGS sequence"/>
</dbReference>
<evidence type="ECO:0000313" key="2">
    <source>
        <dbReference type="Proteomes" id="UP001241072"/>
    </source>
</evidence>
<dbReference type="InterPro" id="IPR023198">
    <property type="entry name" value="PGP-like_dom2"/>
</dbReference>
<dbReference type="Gene3D" id="3.40.50.1000">
    <property type="entry name" value="HAD superfamily/HAD-like"/>
    <property type="match status" value="1"/>
</dbReference>
<reference evidence="1 2" key="1">
    <citation type="submission" date="2023-07" db="EMBL/GenBank/DDBJ databases">
        <title>Protaetiibacter sp. nov WY-16 isolated from soil.</title>
        <authorList>
            <person name="Liu B."/>
            <person name="Wan Y."/>
        </authorList>
    </citation>
    <scope>NUCLEOTIDE SEQUENCE [LARGE SCALE GENOMIC DNA]</scope>
    <source>
        <strain evidence="1 2">WY-16</strain>
    </source>
</reference>
<dbReference type="InterPro" id="IPR036412">
    <property type="entry name" value="HAD-like_sf"/>
</dbReference>
<keyword evidence="2" id="KW-1185">Reference proteome</keyword>
<dbReference type="PRINTS" id="PR00413">
    <property type="entry name" value="HADHALOGNASE"/>
</dbReference>
<protein>
    <submittedName>
        <fullName evidence="1">HAD family phosphatase</fullName>
    </submittedName>
</protein>
<dbReference type="NCBIfam" id="TIGR01509">
    <property type="entry name" value="HAD-SF-IA-v3"/>
    <property type="match status" value="1"/>
</dbReference>
<comment type="caution">
    <text evidence="1">The sequence shown here is derived from an EMBL/GenBank/DDBJ whole genome shotgun (WGS) entry which is preliminary data.</text>
</comment>